<reference evidence="7 8" key="1">
    <citation type="submission" date="2018-05" db="EMBL/GenBank/DDBJ databases">
        <title>Evolution of GPA BGCs.</title>
        <authorList>
            <person name="Waglechner N."/>
            <person name="Wright G.D."/>
        </authorList>
    </citation>
    <scope>NUCLEOTIDE SEQUENCE [LARGE SCALE GENOMIC DNA]</scope>
    <source>
        <strain evidence="7 8">A82846</strain>
    </source>
</reference>
<dbReference type="InterPro" id="IPR001227">
    <property type="entry name" value="Ac_transferase_dom_sf"/>
</dbReference>
<evidence type="ECO:0000256" key="5">
    <source>
        <dbReference type="PIRSR" id="PIRSR000446-1"/>
    </source>
</evidence>
<dbReference type="PANTHER" id="PTHR42681">
    <property type="entry name" value="MALONYL-COA-ACYL CARRIER PROTEIN TRANSACYLASE, MITOCHONDRIAL"/>
    <property type="match status" value="1"/>
</dbReference>
<dbReference type="InterPro" id="IPR016035">
    <property type="entry name" value="Acyl_Trfase/lysoPLipase"/>
</dbReference>
<dbReference type="GO" id="GO:0004314">
    <property type="term" value="F:[acyl-carrier-protein] S-malonyltransferase activity"/>
    <property type="evidence" value="ECO:0007669"/>
    <property type="project" value="UniProtKB-EC"/>
</dbReference>
<evidence type="ECO:0000256" key="3">
    <source>
        <dbReference type="ARBA" id="ARBA00048462"/>
    </source>
</evidence>
<dbReference type="PIRSF" id="PIRSF000446">
    <property type="entry name" value="Mct"/>
    <property type="match status" value="1"/>
</dbReference>
<dbReference type="SUPFAM" id="SSF55048">
    <property type="entry name" value="Probable ACP-binding domain of malonyl-CoA ACP transacylase"/>
    <property type="match status" value="1"/>
</dbReference>
<accession>A0A428YVC7</accession>
<feature type="active site" evidence="5">
    <location>
        <position position="200"/>
    </location>
</feature>
<dbReference type="EC" id="2.3.1.39" evidence="4"/>
<evidence type="ECO:0000256" key="2">
    <source>
        <dbReference type="ARBA" id="ARBA00023315"/>
    </source>
</evidence>
<dbReference type="PANTHER" id="PTHR42681:SF1">
    <property type="entry name" value="MALONYL-COA-ACYL CARRIER PROTEIN TRANSACYLASE, MITOCHONDRIAL"/>
    <property type="match status" value="1"/>
</dbReference>
<gene>
    <name evidence="7" type="ORF">DMH04_40960</name>
</gene>
<evidence type="ECO:0000313" key="8">
    <source>
        <dbReference type="Proteomes" id="UP000287547"/>
    </source>
</evidence>
<comment type="caution">
    <text evidence="7">The sequence shown here is derived from an EMBL/GenBank/DDBJ whole genome shotgun (WGS) entry which is preliminary data.</text>
</comment>
<dbReference type="EMBL" id="QHKI01000054">
    <property type="protein sequence ID" value="RSM73672.1"/>
    <property type="molecule type" value="Genomic_DNA"/>
</dbReference>
<name>A0A428YVC7_KIBAR</name>
<dbReference type="SUPFAM" id="SSF52151">
    <property type="entry name" value="FabD/lysophospholipase-like"/>
    <property type="match status" value="1"/>
</dbReference>
<dbReference type="InterPro" id="IPR024925">
    <property type="entry name" value="Malonyl_CoA-ACP_transAc"/>
</dbReference>
<evidence type="ECO:0000256" key="1">
    <source>
        <dbReference type="ARBA" id="ARBA00022679"/>
    </source>
</evidence>
<organism evidence="7 8">
    <name type="scientific">Kibdelosporangium aridum</name>
    <dbReference type="NCBI Taxonomy" id="2030"/>
    <lineage>
        <taxon>Bacteria</taxon>
        <taxon>Bacillati</taxon>
        <taxon>Actinomycetota</taxon>
        <taxon>Actinomycetes</taxon>
        <taxon>Pseudonocardiales</taxon>
        <taxon>Pseudonocardiaceae</taxon>
        <taxon>Kibdelosporangium</taxon>
    </lineage>
</organism>
<feature type="active site" evidence="5">
    <location>
        <position position="92"/>
    </location>
</feature>
<evidence type="ECO:0000313" key="7">
    <source>
        <dbReference type="EMBL" id="RSM73672.1"/>
    </source>
</evidence>
<keyword evidence="2 4" id="KW-0012">Acyltransferase</keyword>
<dbReference type="Pfam" id="PF00698">
    <property type="entry name" value="Acyl_transf_1"/>
    <property type="match status" value="1"/>
</dbReference>
<keyword evidence="1 4" id="KW-0808">Transferase</keyword>
<evidence type="ECO:0000256" key="4">
    <source>
        <dbReference type="PIRNR" id="PIRNR000446"/>
    </source>
</evidence>
<comment type="similarity">
    <text evidence="4">Belongs to the fabD family.</text>
</comment>
<dbReference type="Proteomes" id="UP000287547">
    <property type="component" value="Unassembled WGS sequence"/>
</dbReference>
<dbReference type="OrthoDB" id="3543921at2"/>
<dbReference type="InterPro" id="IPR016036">
    <property type="entry name" value="Malonyl_transacylase_ACP-bd"/>
</dbReference>
<dbReference type="GO" id="GO:0006633">
    <property type="term" value="P:fatty acid biosynthetic process"/>
    <property type="evidence" value="ECO:0007669"/>
    <property type="project" value="TreeGrafter"/>
</dbReference>
<dbReference type="Gene3D" id="3.40.366.10">
    <property type="entry name" value="Malonyl-Coenzyme A Acyl Carrier Protein, domain 2"/>
    <property type="match status" value="1"/>
</dbReference>
<comment type="catalytic activity">
    <reaction evidence="3 4">
        <text>holo-[ACP] + malonyl-CoA = malonyl-[ACP] + CoA</text>
        <dbReference type="Rhea" id="RHEA:41792"/>
        <dbReference type="Rhea" id="RHEA-COMP:9623"/>
        <dbReference type="Rhea" id="RHEA-COMP:9685"/>
        <dbReference type="ChEBI" id="CHEBI:57287"/>
        <dbReference type="ChEBI" id="CHEBI:57384"/>
        <dbReference type="ChEBI" id="CHEBI:64479"/>
        <dbReference type="ChEBI" id="CHEBI:78449"/>
        <dbReference type="EC" id="2.3.1.39"/>
    </reaction>
</comment>
<protein>
    <recommendedName>
        <fullName evidence="4">Malonyl CoA-acyl carrier protein transacylase</fullName>
        <ecNumber evidence="4">2.3.1.39</ecNumber>
    </recommendedName>
</protein>
<feature type="domain" description="Malonyl-CoA:ACP transacylase (MAT)" evidence="6">
    <location>
        <begin position="8"/>
        <end position="309"/>
    </location>
</feature>
<sequence>MSRMNAFLFVGQGSERVGMGADLTAACAACRAKFAAADEALGQPLSRWIEEGPEEVLRSTEIAQPALLTLGVAQAGHLMARGVWPTALAGHSLGQYTALVIAGALNFSDAVRLVAVRGQLMQRAVPRGAGAMVAVSGLPREVLAVACKLGNEHGVVGVACFNAPGRAVLSGEADAVAVAADACEDFGGGVVALPVSAPFHSALLAPMVPRFARLVAETPVQTPRIPVVDNVTAQPLRDADAVRKSLVDQIEAPVLFDDSLRTLVELGVQRVIGCGPGTAGLKFAALTIPDVPRATFEETAAAASDMRGAHVGPV</sequence>
<dbReference type="GO" id="GO:0005829">
    <property type="term" value="C:cytosol"/>
    <property type="evidence" value="ECO:0007669"/>
    <property type="project" value="TreeGrafter"/>
</dbReference>
<proteinExistence type="inferred from homology"/>
<dbReference type="Gene3D" id="3.30.70.250">
    <property type="entry name" value="Malonyl-CoA ACP transacylase, ACP-binding"/>
    <property type="match status" value="1"/>
</dbReference>
<dbReference type="SMART" id="SM00827">
    <property type="entry name" value="PKS_AT"/>
    <property type="match status" value="1"/>
</dbReference>
<dbReference type="AlphaFoldDB" id="A0A428YVC7"/>
<dbReference type="InterPro" id="IPR014043">
    <property type="entry name" value="Acyl_transferase_dom"/>
</dbReference>
<dbReference type="InterPro" id="IPR050858">
    <property type="entry name" value="Mal-CoA-ACP_Trans/PKS_FabD"/>
</dbReference>
<evidence type="ECO:0000259" key="6">
    <source>
        <dbReference type="SMART" id="SM00827"/>
    </source>
</evidence>